<feature type="transmembrane region" description="Helical" evidence="1">
    <location>
        <begin position="230"/>
        <end position="248"/>
    </location>
</feature>
<keyword evidence="1" id="KW-1133">Transmembrane helix</keyword>
<accession>A0A059AW14</accession>
<dbReference type="AlphaFoldDB" id="A0A059AW14"/>
<protein>
    <submittedName>
        <fullName evidence="2">Uncharacterized protein</fullName>
    </submittedName>
</protein>
<evidence type="ECO:0000313" key="2">
    <source>
        <dbReference type="EMBL" id="KCW58177.1"/>
    </source>
</evidence>
<dbReference type="EMBL" id="KK198760">
    <property type="protein sequence ID" value="KCW58177.1"/>
    <property type="molecule type" value="Genomic_DNA"/>
</dbReference>
<dbReference type="PANTHER" id="PTHR12242:SF6">
    <property type="entry name" value="PROTEIN ROLLING PROTEIN"/>
    <property type="match status" value="1"/>
</dbReference>
<name>A0A059AW14_EUCGR</name>
<feature type="transmembrane region" description="Helical" evidence="1">
    <location>
        <begin position="82"/>
        <end position="100"/>
    </location>
</feature>
<evidence type="ECO:0000256" key="1">
    <source>
        <dbReference type="SAM" id="Phobius"/>
    </source>
</evidence>
<proteinExistence type="predicted"/>
<dbReference type="InParanoid" id="A0A059AW14"/>
<reference evidence="2" key="1">
    <citation type="submission" date="2013-07" db="EMBL/GenBank/DDBJ databases">
        <title>The genome of Eucalyptus grandis.</title>
        <authorList>
            <person name="Schmutz J."/>
            <person name="Hayes R."/>
            <person name="Myburg A."/>
            <person name="Tuskan G."/>
            <person name="Grattapaglia D."/>
            <person name="Rokhsar D.S."/>
        </authorList>
    </citation>
    <scope>NUCLEOTIDE SEQUENCE</scope>
    <source>
        <tissue evidence="2">Leaf extractions</tissue>
    </source>
</reference>
<dbReference type="OrthoDB" id="419711at2759"/>
<feature type="transmembrane region" description="Helical" evidence="1">
    <location>
        <begin position="260"/>
        <end position="280"/>
    </location>
</feature>
<keyword evidence="1" id="KW-0472">Membrane</keyword>
<gene>
    <name evidence="2" type="ORF">EUGRSUZ_H00893</name>
</gene>
<feature type="transmembrane region" description="Helical" evidence="1">
    <location>
        <begin position="120"/>
        <end position="138"/>
    </location>
</feature>
<feature type="transmembrane region" description="Helical" evidence="1">
    <location>
        <begin position="201"/>
        <end position="224"/>
    </location>
</feature>
<sequence>MGLDVAWYDFVCFGIVGVAVVGSLWVLWWKEGACRRDGNSLYESLLVGRPESSDGSMQGSVPKSHVGSAQLWTSCWRGVHPGWLFGTRLCSCLVMIGFMFQDIDDWGVSVYMYYTEWTFSLVMIYFAVGSVVSAYGCWSHYMPSPSANGTRGDFKRDLEESRTTASNLNREQEIRGSKLRCRYTEEEILERAGFWGYLMQSLYQTCAGAVVMTDVVFWCVIVPFMSTERLGLNVVMGCMHTLNAFFLLVDTALNNLPFPWFRFAYFTLWSSIYVIFQWVIHACGYSWWPYPFLILSTPWAALWYFVLAVLHIPCYSAYALIVKAKNSFLPRLCPHCFVRSC</sequence>
<dbReference type="KEGG" id="egr:104456613"/>
<dbReference type="GO" id="GO:0016020">
    <property type="term" value="C:membrane"/>
    <property type="evidence" value="ECO:0000318"/>
    <property type="project" value="GO_Central"/>
</dbReference>
<dbReference type="Gramene" id="KCW58177">
    <property type="protein sequence ID" value="KCW58177"/>
    <property type="gene ID" value="EUGRSUZ_H00893"/>
</dbReference>
<dbReference type="eggNOG" id="ENOG502QQ21">
    <property type="taxonomic scope" value="Eukaryota"/>
</dbReference>
<organism evidence="2">
    <name type="scientific">Eucalyptus grandis</name>
    <name type="common">Flooded gum</name>
    <dbReference type="NCBI Taxonomy" id="71139"/>
    <lineage>
        <taxon>Eukaryota</taxon>
        <taxon>Viridiplantae</taxon>
        <taxon>Streptophyta</taxon>
        <taxon>Embryophyta</taxon>
        <taxon>Tracheophyta</taxon>
        <taxon>Spermatophyta</taxon>
        <taxon>Magnoliopsida</taxon>
        <taxon>eudicotyledons</taxon>
        <taxon>Gunneridae</taxon>
        <taxon>Pentapetalae</taxon>
        <taxon>rosids</taxon>
        <taxon>malvids</taxon>
        <taxon>Myrtales</taxon>
        <taxon>Myrtaceae</taxon>
        <taxon>Myrtoideae</taxon>
        <taxon>Eucalypteae</taxon>
        <taxon>Eucalyptus</taxon>
    </lineage>
</organism>
<feature type="transmembrane region" description="Helical" evidence="1">
    <location>
        <begin position="6"/>
        <end position="28"/>
    </location>
</feature>
<dbReference type="OMA" id="DLTIMVY"/>
<dbReference type="STRING" id="71139.A0A059AW14"/>
<dbReference type="PANTHER" id="PTHR12242">
    <property type="entry name" value="OS02G0130600 PROTEIN-RELATED"/>
    <property type="match status" value="1"/>
</dbReference>
<feature type="transmembrane region" description="Helical" evidence="1">
    <location>
        <begin position="300"/>
        <end position="321"/>
    </location>
</feature>
<keyword evidence="1" id="KW-0812">Transmembrane</keyword>